<evidence type="ECO:0000313" key="2">
    <source>
        <dbReference type="EMBL" id="KAG2595741.1"/>
    </source>
</evidence>
<dbReference type="AlphaFoldDB" id="A0A8T0SAY4"/>
<name>A0A8T0SAY4_PANVG</name>
<dbReference type="Proteomes" id="UP000823388">
    <property type="component" value="Chromosome 5K"/>
</dbReference>
<feature type="region of interest" description="Disordered" evidence="1">
    <location>
        <begin position="1"/>
        <end position="128"/>
    </location>
</feature>
<gene>
    <name evidence="2" type="ORF">PVAP13_5KG094687</name>
</gene>
<dbReference type="EMBL" id="CM029045">
    <property type="protein sequence ID" value="KAG2595741.1"/>
    <property type="molecule type" value="Genomic_DNA"/>
</dbReference>
<keyword evidence="3" id="KW-1185">Reference proteome</keyword>
<proteinExistence type="predicted"/>
<organism evidence="2 3">
    <name type="scientific">Panicum virgatum</name>
    <name type="common">Blackwell switchgrass</name>
    <dbReference type="NCBI Taxonomy" id="38727"/>
    <lineage>
        <taxon>Eukaryota</taxon>
        <taxon>Viridiplantae</taxon>
        <taxon>Streptophyta</taxon>
        <taxon>Embryophyta</taxon>
        <taxon>Tracheophyta</taxon>
        <taxon>Spermatophyta</taxon>
        <taxon>Magnoliopsida</taxon>
        <taxon>Liliopsida</taxon>
        <taxon>Poales</taxon>
        <taxon>Poaceae</taxon>
        <taxon>PACMAD clade</taxon>
        <taxon>Panicoideae</taxon>
        <taxon>Panicodae</taxon>
        <taxon>Paniceae</taxon>
        <taxon>Panicinae</taxon>
        <taxon>Panicum</taxon>
        <taxon>Panicum sect. Hiantes</taxon>
    </lineage>
</organism>
<evidence type="ECO:0000313" key="3">
    <source>
        <dbReference type="Proteomes" id="UP000823388"/>
    </source>
</evidence>
<sequence length="223" mass="23816">MPAHAVETPRDAWASEQGPSPSSHEATRRPCPSQSETTVSGFSVRRHPCNCGGGGPRRPANRRTARGEAHAAVTGWGSERADDGAALPAVKIKRRTKAPRPAPPNSGWLSSRPPFTNGHRQAASSGRWAPLPATRQAFIALLPPPRASRSRPSYRLTATAHCLYTHRRLPADTTHASSFCRCTLLPLPTRIAGVPIADRNYPLSPHSSSATAASTPPPLSSLR</sequence>
<feature type="compositionally biased region" description="Polar residues" evidence="1">
    <location>
        <begin position="32"/>
        <end position="41"/>
    </location>
</feature>
<feature type="compositionally biased region" description="Low complexity" evidence="1">
    <location>
        <begin position="203"/>
        <end position="214"/>
    </location>
</feature>
<evidence type="ECO:0000256" key="1">
    <source>
        <dbReference type="SAM" id="MobiDB-lite"/>
    </source>
</evidence>
<feature type="region of interest" description="Disordered" evidence="1">
    <location>
        <begin position="203"/>
        <end position="223"/>
    </location>
</feature>
<reference evidence="2" key="1">
    <citation type="submission" date="2020-05" db="EMBL/GenBank/DDBJ databases">
        <title>WGS assembly of Panicum virgatum.</title>
        <authorList>
            <person name="Lovell J.T."/>
            <person name="Jenkins J."/>
            <person name="Shu S."/>
            <person name="Juenger T.E."/>
            <person name="Schmutz J."/>
        </authorList>
    </citation>
    <scope>NUCLEOTIDE SEQUENCE</scope>
    <source>
        <strain evidence="2">AP13</strain>
    </source>
</reference>
<comment type="caution">
    <text evidence="2">The sequence shown here is derived from an EMBL/GenBank/DDBJ whole genome shotgun (WGS) entry which is preliminary data.</text>
</comment>
<protein>
    <submittedName>
        <fullName evidence="2">Uncharacterized protein</fullName>
    </submittedName>
</protein>
<accession>A0A8T0SAY4</accession>